<evidence type="ECO:0000313" key="1">
    <source>
        <dbReference type="EMBL" id="MBC6612198.1"/>
    </source>
</evidence>
<comment type="caution">
    <text evidence="1">The sequence shown here is derived from an EMBL/GenBank/DDBJ whole genome shotgun (WGS) entry which is preliminary data.</text>
</comment>
<dbReference type="RefSeq" id="WP_187320453.1">
    <property type="nucleotide sequence ID" value="NZ_JACSCY010000012.1"/>
</dbReference>
<keyword evidence="2" id="KW-1185">Reference proteome</keyword>
<gene>
    <name evidence="1" type="ORF">H8B15_14815</name>
</gene>
<organism evidence="1 2">
    <name type="scientific">Hymenobacter citatus</name>
    <dbReference type="NCBI Taxonomy" id="2763506"/>
    <lineage>
        <taxon>Bacteria</taxon>
        <taxon>Pseudomonadati</taxon>
        <taxon>Bacteroidota</taxon>
        <taxon>Cytophagia</taxon>
        <taxon>Cytophagales</taxon>
        <taxon>Hymenobacteraceae</taxon>
        <taxon>Hymenobacter</taxon>
    </lineage>
</organism>
<sequence>MSVTSDIENTIAAMDNDLHRVDATGLLDQWINRLQGFDGKISASLVDEMRHLRGMISGSTSSDITKIADSLQNLSNLTAQAAYDGHSFAYDALRHLNQKLASAAGQIRTGL</sequence>
<evidence type="ECO:0008006" key="3">
    <source>
        <dbReference type="Google" id="ProtNLM"/>
    </source>
</evidence>
<dbReference type="Proteomes" id="UP000622017">
    <property type="component" value="Unassembled WGS sequence"/>
</dbReference>
<protein>
    <recommendedName>
        <fullName evidence="3">WXG100 family type VII secretion target</fullName>
    </recommendedName>
</protein>
<dbReference type="EMBL" id="JACSCY010000012">
    <property type="protein sequence ID" value="MBC6612198.1"/>
    <property type="molecule type" value="Genomic_DNA"/>
</dbReference>
<reference evidence="1 2" key="1">
    <citation type="submission" date="2020-08" db="EMBL/GenBank/DDBJ databases">
        <title>Hymenobacter sp.</title>
        <authorList>
            <person name="Kim M.K."/>
        </authorList>
    </citation>
    <scope>NUCLEOTIDE SEQUENCE [LARGE SCALE GENOMIC DNA]</scope>
    <source>
        <strain evidence="1 2">BT507</strain>
    </source>
</reference>
<name>A0ABR7MMM1_9BACT</name>
<evidence type="ECO:0000313" key="2">
    <source>
        <dbReference type="Proteomes" id="UP000622017"/>
    </source>
</evidence>
<proteinExistence type="predicted"/>
<accession>A0ABR7MMM1</accession>